<organism evidence="3 4">
    <name type="scientific">Allocoprobacillus halotolerans</name>
    <dbReference type="NCBI Taxonomy" id="2944914"/>
    <lineage>
        <taxon>Bacteria</taxon>
        <taxon>Bacillati</taxon>
        <taxon>Bacillota</taxon>
        <taxon>Erysipelotrichia</taxon>
        <taxon>Erysipelotrichales</taxon>
        <taxon>Erysipelotrichaceae</taxon>
        <taxon>Allocoprobacillus</taxon>
    </lineage>
</organism>
<name>A0ABY5I5T5_9FIRM</name>
<dbReference type="RefSeq" id="WP_290141091.1">
    <property type="nucleotide sequence ID" value="NZ_CP101620.1"/>
</dbReference>
<dbReference type="SUPFAM" id="SSF63520">
    <property type="entry name" value="PTS-regulatory domain, PRD"/>
    <property type="match status" value="2"/>
</dbReference>
<dbReference type="Gene3D" id="2.30.24.10">
    <property type="entry name" value="CAT RNA-binding domain"/>
    <property type="match status" value="1"/>
</dbReference>
<evidence type="ECO:0000313" key="3">
    <source>
        <dbReference type="EMBL" id="UTY39734.1"/>
    </source>
</evidence>
<dbReference type="SUPFAM" id="SSF50151">
    <property type="entry name" value="SacY-like RNA-binding domain"/>
    <property type="match status" value="1"/>
</dbReference>
<dbReference type="Pfam" id="PF03123">
    <property type="entry name" value="CAT_RBD"/>
    <property type="match status" value="1"/>
</dbReference>
<dbReference type="SMART" id="SM01061">
    <property type="entry name" value="CAT_RBD"/>
    <property type="match status" value="1"/>
</dbReference>
<dbReference type="InterPro" id="IPR050661">
    <property type="entry name" value="BglG_antiterminators"/>
</dbReference>
<dbReference type="InterPro" id="IPR011608">
    <property type="entry name" value="PRD"/>
</dbReference>
<evidence type="ECO:0000313" key="4">
    <source>
        <dbReference type="Proteomes" id="UP001060112"/>
    </source>
</evidence>
<keyword evidence="1" id="KW-0677">Repeat</keyword>
<evidence type="ECO:0000259" key="2">
    <source>
        <dbReference type="PROSITE" id="PS51372"/>
    </source>
</evidence>
<dbReference type="Proteomes" id="UP001060112">
    <property type="component" value="Chromosome"/>
</dbReference>
<feature type="domain" description="PRD" evidence="2">
    <location>
        <begin position="66"/>
        <end position="171"/>
    </location>
</feature>
<keyword evidence="4" id="KW-1185">Reference proteome</keyword>
<accession>A0ABY5I5T5</accession>
<dbReference type="Gene3D" id="1.10.1790.10">
    <property type="entry name" value="PRD domain"/>
    <property type="match status" value="2"/>
</dbReference>
<gene>
    <name evidence="3" type="ORF">NMU03_02665</name>
</gene>
<dbReference type="PANTHER" id="PTHR30185:SF15">
    <property type="entry name" value="CRYPTIC BETA-GLUCOSIDE BGL OPERON ANTITERMINATOR"/>
    <property type="match status" value="1"/>
</dbReference>
<feature type="domain" description="PRD" evidence="2">
    <location>
        <begin position="172"/>
        <end position="276"/>
    </location>
</feature>
<sequence length="276" mass="32306">MDKLEILKIYNHNTIGTCIDGQDVIAIGTGIAFQKHVGNKVNRSEVEKVYVFSDRRKLQFIDLMQNCPYLFFQISESIIKKAQISLNRLFRDWLVITLTDHIYYAVERKKQGIPLPNLMLDEIRSLYPDEYKVGLWSIKLIYKYTDVKLGIGEAAYIAIHLINATEGKDIESTKILVFSRYIIRIIEECLGADIPHDTPQYSRLMIHLKFLGRKILGQVETKEDTLIDYKTFTETSPVLKKCLNKIKEFIENRYQYHLNDDELLYLTIHLNRILKI</sequence>
<proteinExistence type="predicted"/>
<dbReference type="InterPro" id="IPR036650">
    <property type="entry name" value="CAT_RNA-bd_dom_sf"/>
</dbReference>
<dbReference type="PROSITE" id="PS51372">
    <property type="entry name" value="PRD_2"/>
    <property type="match status" value="2"/>
</dbReference>
<reference evidence="3" key="1">
    <citation type="submission" date="2022-07" db="EMBL/GenBank/DDBJ databases">
        <title>Faecal culturing of patients with breast cancer.</title>
        <authorList>
            <person name="Teng N.M.Y."/>
            <person name="Kiu R."/>
            <person name="Evans R."/>
            <person name="Baker D.J."/>
            <person name="Zenner C."/>
            <person name="Robinson S.D."/>
            <person name="Hall L.J."/>
        </authorList>
    </citation>
    <scope>NUCLEOTIDE SEQUENCE</scope>
    <source>
        <strain evidence="3">LH1062</strain>
    </source>
</reference>
<protein>
    <submittedName>
        <fullName evidence="3">PRD domain-containing protein</fullName>
    </submittedName>
</protein>
<dbReference type="Pfam" id="PF00874">
    <property type="entry name" value="PRD"/>
    <property type="match status" value="2"/>
</dbReference>
<dbReference type="InterPro" id="IPR004341">
    <property type="entry name" value="CAT_RNA-bd_dom"/>
</dbReference>
<dbReference type="EMBL" id="CP101620">
    <property type="protein sequence ID" value="UTY39734.1"/>
    <property type="molecule type" value="Genomic_DNA"/>
</dbReference>
<dbReference type="InterPro" id="IPR036634">
    <property type="entry name" value="PRD_sf"/>
</dbReference>
<evidence type="ECO:0000256" key="1">
    <source>
        <dbReference type="ARBA" id="ARBA00022737"/>
    </source>
</evidence>
<dbReference type="PANTHER" id="PTHR30185">
    <property type="entry name" value="CRYPTIC BETA-GLUCOSIDE BGL OPERON ANTITERMINATOR"/>
    <property type="match status" value="1"/>
</dbReference>